<dbReference type="GO" id="GO:0016036">
    <property type="term" value="P:cellular response to phosphate starvation"/>
    <property type="evidence" value="ECO:0007669"/>
    <property type="project" value="TreeGrafter"/>
</dbReference>
<keyword evidence="6 11" id="KW-0812">Transmembrane</keyword>
<proteinExistence type="predicted"/>
<evidence type="ECO:0000256" key="3">
    <source>
        <dbReference type="ARBA" id="ARBA00012438"/>
    </source>
</evidence>
<evidence type="ECO:0000256" key="1">
    <source>
        <dbReference type="ARBA" id="ARBA00000085"/>
    </source>
</evidence>
<dbReference type="PANTHER" id="PTHR45453:SF2">
    <property type="entry name" value="HISTIDINE KINASE"/>
    <property type="match status" value="1"/>
</dbReference>
<reference evidence="13" key="2">
    <citation type="journal article" date="2021" name="PeerJ">
        <title>Extensive microbial diversity within the chicken gut microbiome revealed by metagenomics and culture.</title>
        <authorList>
            <person name="Gilroy R."/>
            <person name="Ravi A."/>
            <person name="Getino M."/>
            <person name="Pursley I."/>
            <person name="Horton D.L."/>
            <person name="Alikhan N.F."/>
            <person name="Baker D."/>
            <person name="Gharbi K."/>
            <person name="Hall N."/>
            <person name="Watson M."/>
            <person name="Adriaenssens E.M."/>
            <person name="Foster-Nyarko E."/>
            <person name="Jarju S."/>
            <person name="Secka A."/>
            <person name="Antonio M."/>
            <person name="Oren A."/>
            <person name="Chaudhuri R.R."/>
            <person name="La Ragione R."/>
            <person name="Hildebrand F."/>
            <person name="Pallen M.J."/>
        </authorList>
    </citation>
    <scope>NUCLEOTIDE SEQUENCE</scope>
    <source>
        <strain evidence="13">ChiSjej5B23-6657</strain>
    </source>
</reference>
<dbReference type="SMART" id="SM00387">
    <property type="entry name" value="HATPase_c"/>
    <property type="match status" value="1"/>
</dbReference>
<feature type="domain" description="Histidine kinase" evidence="12">
    <location>
        <begin position="126"/>
        <end position="354"/>
    </location>
</feature>
<dbReference type="AlphaFoldDB" id="A0A9D1JB07"/>
<dbReference type="GO" id="GO:0004721">
    <property type="term" value="F:phosphoprotein phosphatase activity"/>
    <property type="evidence" value="ECO:0007669"/>
    <property type="project" value="TreeGrafter"/>
</dbReference>
<keyword evidence="10 11" id="KW-0472">Membrane</keyword>
<dbReference type="InterPro" id="IPR003594">
    <property type="entry name" value="HATPase_dom"/>
</dbReference>
<reference evidence="13" key="1">
    <citation type="submission" date="2020-10" db="EMBL/GenBank/DDBJ databases">
        <authorList>
            <person name="Gilroy R."/>
        </authorList>
    </citation>
    <scope>NUCLEOTIDE SEQUENCE</scope>
    <source>
        <strain evidence="13">ChiSjej5B23-6657</strain>
    </source>
</reference>
<dbReference type="Proteomes" id="UP000823912">
    <property type="component" value="Unassembled WGS sequence"/>
</dbReference>
<keyword evidence="9" id="KW-0902">Two-component regulatory system</keyword>
<accession>A0A9D1JB07</accession>
<dbReference type="InterPro" id="IPR005467">
    <property type="entry name" value="His_kinase_dom"/>
</dbReference>
<dbReference type="SUPFAM" id="SSF55874">
    <property type="entry name" value="ATPase domain of HSP90 chaperone/DNA topoisomerase II/histidine kinase"/>
    <property type="match status" value="1"/>
</dbReference>
<evidence type="ECO:0000256" key="7">
    <source>
        <dbReference type="ARBA" id="ARBA00022777"/>
    </source>
</evidence>
<dbReference type="GO" id="GO:0005886">
    <property type="term" value="C:plasma membrane"/>
    <property type="evidence" value="ECO:0007669"/>
    <property type="project" value="UniProtKB-SubCell"/>
</dbReference>
<sequence>MKFWSYLKDRGVSMGLQLLACLLVLLFMYAFAVPMSLVAVSVGIIFSFTLLSWILDYLKRRTFYRELTGVMEQLGEKYLVSEMVEKPDFYEGEMLWDVLYTTNKSMLENITEREMKTREFTDYVEAWIHEVKIPLASLNLMCRDLDRKYIRQLDRIDRQLDQILYYIRSGNAEKDYLIRRVSLAETVKNVALKNKDDLLERGITLEVNLESDTVMTDGKWLEFMLNQIINNSVKYMKREIDGKSGEMMEHESGKLPVEPGKTPGEEPRIRVTSGRAENGVFLRVWDNGIGIPAEDLPMVCRKTFTGQNGRRGAKSTGMGLYIVKSLCNKLGHRLDISSRQGEFTSVTIIFGENDFYFGGMHSDGNISGNLSEM</sequence>
<evidence type="ECO:0000256" key="9">
    <source>
        <dbReference type="ARBA" id="ARBA00023012"/>
    </source>
</evidence>
<dbReference type="Pfam" id="PF02518">
    <property type="entry name" value="HATPase_c"/>
    <property type="match status" value="1"/>
</dbReference>
<dbReference type="EMBL" id="DVHM01000113">
    <property type="protein sequence ID" value="HIR71045.1"/>
    <property type="molecule type" value="Genomic_DNA"/>
</dbReference>
<gene>
    <name evidence="13" type="ORF">IAA55_07170</name>
</gene>
<dbReference type="PANTHER" id="PTHR45453">
    <property type="entry name" value="PHOSPHATE REGULON SENSOR PROTEIN PHOR"/>
    <property type="match status" value="1"/>
</dbReference>
<name>A0A9D1JB07_9FIRM</name>
<evidence type="ECO:0000256" key="2">
    <source>
        <dbReference type="ARBA" id="ARBA00004651"/>
    </source>
</evidence>
<organism evidence="13 14">
    <name type="scientific">Candidatus Pullilachnospira gallistercoris</name>
    <dbReference type="NCBI Taxonomy" id="2840911"/>
    <lineage>
        <taxon>Bacteria</taxon>
        <taxon>Bacillati</taxon>
        <taxon>Bacillota</taxon>
        <taxon>Clostridia</taxon>
        <taxon>Lachnospirales</taxon>
        <taxon>Lachnospiraceae</taxon>
        <taxon>Lachnospiraceae incertae sedis</taxon>
        <taxon>Candidatus Pullilachnospira</taxon>
    </lineage>
</organism>
<keyword evidence="8 11" id="KW-1133">Transmembrane helix</keyword>
<keyword evidence="7 13" id="KW-0418">Kinase</keyword>
<evidence type="ECO:0000256" key="5">
    <source>
        <dbReference type="ARBA" id="ARBA00022679"/>
    </source>
</evidence>
<dbReference type="EC" id="2.7.13.3" evidence="3"/>
<dbReference type="InterPro" id="IPR050351">
    <property type="entry name" value="BphY/WalK/GraS-like"/>
</dbReference>
<evidence type="ECO:0000256" key="8">
    <source>
        <dbReference type="ARBA" id="ARBA00022989"/>
    </source>
</evidence>
<evidence type="ECO:0000256" key="11">
    <source>
        <dbReference type="SAM" id="Phobius"/>
    </source>
</evidence>
<feature type="transmembrane region" description="Helical" evidence="11">
    <location>
        <begin position="37"/>
        <end position="55"/>
    </location>
</feature>
<evidence type="ECO:0000256" key="10">
    <source>
        <dbReference type="ARBA" id="ARBA00023136"/>
    </source>
</evidence>
<evidence type="ECO:0000256" key="4">
    <source>
        <dbReference type="ARBA" id="ARBA00022475"/>
    </source>
</evidence>
<evidence type="ECO:0000313" key="13">
    <source>
        <dbReference type="EMBL" id="HIR71045.1"/>
    </source>
</evidence>
<dbReference type="GO" id="GO:0000155">
    <property type="term" value="F:phosphorelay sensor kinase activity"/>
    <property type="evidence" value="ECO:0007669"/>
    <property type="project" value="TreeGrafter"/>
</dbReference>
<dbReference type="Gene3D" id="3.30.565.10">
    <property type="entry name" value="Histidine kinase-like ATPase, C-terminal domain"/>
    <property type="match status" value="1"/>
</dbReference>
<evidence type="ECO:0000256" key="6">
    <source>
        <dbReference type="ARBA" id="ARBA00022692"/>
    </source>
</evidence>
<keyword evidence="5" id="KW-0808">Transferase</keyword>
<evidence type="ECO:0000313" key="14">
    <source>
        <dbReference type="Proteomes" id="UP000823912"/>
    </source>
</evidence>
<feature type="transmembrane region" description="Helical" evidence="11">
    <location>
        <begin position="12"/>
        <end position="31"/>
    </location>
</feature>
<comment type="subcellular location">
    <subcellularLocation>
        <location evidence="2">Cell membrane</location>
        <topology evidence="2">Multi-pass membrane protein</topology>
    </subcellularLocation>
</comment>
<comment type="caution">
    <text evidence="13">The sequence shown here is derived from an EMBL/GenBank/DDBJ whole genome shotgun (WGS) entry which is preliminary data.</text>
</comment>
<keyword evidence="4" id="KW-1003">Cell membrane</keyword>
<dbReference type="PROSITE" id="PS50109">
    <property type="entry name" value="HIS_KIN"/>
    <property type="match status" value="1"/>
</dbReference>
<protein>
    <recommendedName>
        <fullName evidence="3">histidine kinase</fullName>
        <ecNumber evidence="3">2.7.13.3</ecNumber>
    </recommendedName>
</protein>
<evidence type="ECO:0000259" key="12">
    <source>
        <dbReference type="PROSITE" id="PS50109"/>
    </source>
</evidence>
<comment type="catalytic activity">
    <reaction evidence="1">
        <text>ATP + protein L-histidine = ADP + protein N-phospho-L-histidine.</text>
        <dbReference type="EC" id="2.7.13.3"/>
    </reaction>
</comment>
<dbReference type="InterPro" id="IPR036890">
    <property type="entry name" value="HATPase_C_sf"/>
</dbReference>